<keyword evidence="3" id="KW-1185">Reference proteome</keyword>
<dbReference type="InterPro" id="IPR046739">
    <property type="entry name" value="DUF6789"/>
</dbReference>
<feature type="transmembrane region" description="Helical" evidence="1">
    <location>
        <begin position="75"/>
        <end position="97"/>
    </location>
</feature>
<name>A0A1G8G6A4_9FIRM</name>
<evidence type="ECO:0000313" key="3">
    <source>
        <dbReference type="Proteomes" id="UP000198656"/>
    </source>
</evidence>
<organism evidence="2 3">
    <name type="scientific">Desulfosporosinus hippei DSM 8344</name>
    <dbReference type="NCBI Taxonomy" id="1121419"/>
    <lineage>
        <taxon>Bacteria</taxon>
        <taxon>Bacillati</taxon>
        <taxon>Bacillota</taxon>
        <taxon>Clostridia</taxon>
        <taxon>Eubacteriales</taxon>
        <taxon>Desulfitobacteriaceae</taxon>
        <taxon>Desulfosporosinus</taxon>
    </lineage>
</organism>
<dbReference type="EMBL" id="FNCP01000021">
    <property type="protein sequence ID" value="SDH89915.1"/>
    <property type="molecule type" value="Genomic_DNA"/>
</dbReference>
<dbReference type="Proteomes" id="UP000198656">
    <property type="component" value="Unassembled WGS sequence"/>
</dbReference>
<proteinExistence type="predicted"/>
<feature type="transmembrane region" description="Helical" evidence="1">
    <location>
        <begin position="24"/>
        <end position="45"/>
    </location>
</feature>
<dbReference type="RefSeq" id="WP_092334781.1">
    <property type="nucleotide sequence ID" value="NZ_FNCP01000021.1"/>
</dbReference>
<gene>
    <name evidence="2" type="ORF">SAMN05443529_12176</name>
</gene>
<keyword evidence="1" id="KW-0472">Membrane</keyword>
<keyword evidence="1" id="KW-1133">Transmembrane helix</keyword>
<feature type="transmembrane region" description="Helical" evidence="1">
    <location>
        <begin position="109"/>
        <end position="129"/>
    </location>
</feature>
<protein>
    <submittedName>
        <fullName evidence="2">Uncharacterized protein</fullName>
    </submittedName>
</protein>
<evidence type="ECO:0000313" key="2">
    <source>
        <dbReference type="EMBL" id="SDH89915.1"/>
    </source>
</evidence>
<accession>A0A1G8G6A4</accession>
<evidence type="ECO:0000256" key="1">
    <source>
        <dbReference type="SAM" id="Phobius"/>
    </source>
</evidence>
<dbReference type="Pfam" id="PF20587">
    <property type="entry name" value="DUF6789"/>
    <property type="match status" value="1"/>
</dbReference>
<sequence>MKALDNFNRVAKYMNVSRNMKDSIPIGFLSGLVGTIAMDLSNIIFKKSGVSEKTYAQYAGSVLMRPFRLIFKENLIFGEILHLITGSIMGIPLFAVLKKTGKDNYLFKGAVYGTFTWELLYSFGLRYGVFRTKAYSARTHMTTLIDNLVYGVSSAATMVFLTDKAVFPNASKKQIRAKQETEMSQSSIDPSDELLDDYENEVRFH</sequence>
<dbReference type="AlphaFoldDB" id="A0A1G8G6A4"/>
<keyword evidence="1" id="KW-0812">Transmembrane</keyword>
<dbReference type="OrthoDB" id="1798220at2"/>
<reference evidence="3" key="1">
    <citation type="submission" date="2016-10" db="EMBL/GenBank/DDBJ databases">
        <authorList>
            <person name="Varghese N."/>
            <person name="Submissions S."/>
        </authorList>
    </citation>
    <scope>NUCLEOTIDE SEQUENCE [LARGE SCALE GENOMIC DNA]</scope>
    <source>
        <strain evidence="3">DSM 8344</strain>
    </source>
</reference>